<dbReference type="GO" id="GO:0009312">
    <property type="term" value="P:oligosaccharide biosynthetic process"/>
    <property type="evidence" value="ECO:0007669"/>
    <property type="project" value="InterPro"/>
</dbReference>
<organism evidence="4 5">
    <name type="scientific">Acinetobacter indicus</name>
    <dbReference type="NCBI Taxonomy" id="756892"/>
    <lineage>
        <taxon>Bacteria</taxon>
        <taxon>Pseudomonadati</taxon>
        <taxon>Pseudomonadota</taxon>
        <taxon>Gammaproteobacteria</taxon>
        <taxon>Moraxellales</taxon>
        <taxon>Moraxellaceae</taxon>
        <taxon>Acinetobacter</taxon>
    </lineage>
</organism>
<dbReference type="SUPFAM" id="SSF53335">
    <property type="entry name" value="S-adenosyl-L-methionine-dependent methyltransferases"/>
    <property type="match status" value="1"/>
</dbReference>
<dbReference type="InterPro" id="IPR008715">
    <property type="entry name" value="SAM-MeTfrase_NodS-like"/>
</dbReference>
<evidence type="ECO:0000256" key="2">
    <source>
        <dbReference type="ARBA" id="ARBA00022679"/>
    </source>
</evidence>
<keyword evidence="3" id="KW-0949">S-adenosyl-L-methionine</keyword>
<dbReference type="CDD" id="cd02440">
    <property type="entry name" value="AdoMet_MTases"/>
    <property type="match status" value="1"/>
</dbReference>
<evidence type="ECO:0000313" key="4">
    <source>
        <dbReference type="EMBL" id="QIC70999.1"/>
    </source>
</evidence>
<dbReference type="Gene3D" id="3.40.50.150">
    <property type="entry name" value="Vaccinia Virus protein VP39"/>
    <property type="match status" value="1"/>
</dbReference>
<reference evidence="4 5" key="1">
    <citation type="submission" date="2019-09" db="EMBL/GenBank/DDBJ databases">
        <title>Non-baumannii Acinetobacter spp. carrying blaNDM-1 isolated in China.</title>
        <authorList>
            <person name="Cui C."/>
            <person name="Chen C."/>
            <person name="Sun J."/>
            <person name="Liu Y."/>
        </authorList>
    </citation>
    <scope>NUCLEOTIDE SEQUENCE [LARGE SCALE GENOMIC DNA]</scope>
    <source>
        <strain evidence="4 5">B18</strain>
    </source>
</reference>
<proteinExistence type="predicted"/>
<dbReference type="RefSeq" id="WP_163146092.1">
    <property type="nucleotide sequence ID" value="NZ_CP044455.1"/>
</dbReference>
<dbReference type="Pfam" id="PF05401">
    <property type="entry name" value="NodS"/>
    <property type="match status" value="1"/>
</dbReference>
<evidence type="ECO:0000256" key="3">
    <source>
        <dbReference type="ARBA" id="ARBA00022691"/>
    </source>
</evidence>
<dbReference type="GO" id="GO:0008757">
    <property type="term" value="F:S-adenosylmethionine-dependent methyltransferase activity"/>
    <property type="evidence" value="ECO:0007669"/>
    <property type="project" value="InterPro"/>
</dbReference>
<dbReference type="Proteomes" id="UP000503440">
    <property type="component" value="Chromosome"/>
</dbReference>
<keyword evidence="1 4" id="KW-0489">Methyltransferase</keyword>
<protein>
    <submittedName>
        <fullName evidence="4">Methyltransferase domain-containing protein</fullName>
    </submittedName>
</protein>
<dbReference type="PANTHER" id="PTHR43464:SF19">
    <property type="entry name" value="UBIQUINONE BIOSYNTHESIS O-METHYLTRANSFERASE, MITOCHONDRIAL"/>
    <property type="match status" value="1"/>
</dbReference>
<gene>
    <name evidence="4" type="ORF">FSC09_11560</name>
</gene>
<keyword evidence="2 4" id="KW-0808">Transferase</keyword>
<dbReference type="EMBL" id="CP044455">
    <property type="protein sequence ID" value="QIC70999.1"/>
    <property type="molecule type" value="Genomic_DNA"/>
</dbReference>
<dbReference type="InterPro" id="IPR029063">
    <property type="entry name" value="SAM-dependent_MTases_sf"/>
</dbReference>
<name>A0A6C0Y4F1_9GAMM</name>
<dbReference type="AlphaFoldDB" id="A0A6C0Y4F1"/>
<evidence type="ECO:0000256" key="1">
    <source>
        <dbReference type="ARBA" id="ARBA00022603"/>
    </source>
</evidence>
<dbReference type="PANTHER" id="PTHR43464">
    <property type="entry name" value="METHYLTRANSFERASE"/>
    <property type="match status" value="1"/>
</dbReference>
<accession>A0A6C0Y4F1</accession>
<sequence>MRLNTDDYFDQLYQDNDDPWHYQQRWYEQRKRQLCLAALPQARFQRVLEIGCSNGIFSELLAPRCQQLICVDGNCRAVELAQARLARFAHVQVRQQRVPETHLALENDSLFDLIILSEVAYYLRPAELVQLMQQLQQCLSADGTLLACHWRYPIAGFELNGDQVHACLRQQLALHHYLQMNDPDFLLDLWTQDAQSVAAREGLI</sequence>
<dbReference type="GO" id="GO:0032259">
    <property type="term" value="P:methylation"/>
    <property type="evidence" value="ECO:0007669"/>
    <property type="project" value="UniProtKB-KW"/>
</dbReference>
<evidence type="ECO:0000313" key="5">
    <source>
        <dbReference type="Proteomes" id="UP000503440"/>
    </source>
</evidence>